<dbReference type="GO" id="GO:0051213">
    <property type="term" value="F:dioxygenase activity"/>
    <property type="evidence" value="ECO:0007669"/>
    <property type="project" value="UniProtKB-KW"/>
</dbReference>
<feature type="transmembrane region" description="Helical" evidence="1">
    <location>
        <begin position="110"/>
        <end position="138"/>
    </location>
</feature>
<keyword evidence="3" id="KW-1185">Reference proteome</keyword>
<evidence type="ECO:0000256" key="1">
    <source>
        <dbReference type="SAM" id="Phobius"/>
    </source>
</evidence>
<keyword evidence="1" id="KW-0812">Transmembrane</keyword>
<sequence length="161" mass="16507">MSSSVTVQSAKGVRGIGVFTIIAGILMIIAGAVVWFVVSSTLSDEQITVSDDASMMAGQEVAGPFTAYAQADVINQHALEASEGMTYAELDREDPRRDTVMNASFLRASLFTSVVSFGVSALVIGLGVMFVLIGFALVRLGGPKVAAAAAPPGGPAPARTA</sequence>
<dbReference type="AlphaFoldDB" id="A0A849K6M5"/>
<feature type="transmembrane region" description="Helical" evidence="1">
    <location>
        <begin position="12"/>
        <end position="38"/>
    </location>
</feature>
<dbReference type="RefSeq" id="WP_171246344.1">
    <property type="nucleotide sequence ID" value="NZ_JABFAJ010000009.1"/>
</dbReference>
<name>A0A849K6M5_9MICO</name>
<accession>A0A849K6M5</accession>
<keyword evidence="1" id="KW-1133">Transmembrane helix</keyword>
<reference evidence="2 3" key="1">
    <citation type="submission" date="2020-05" db="EMBL/GenBank/DDBJ databases">
        <title>Genome sequence of Isoptericola sp. JC619 isolated from Chilika lagoon, India.</title>
        <authorList>
            <person name="Kumar D."/>
            <person name="Appam K."/>
            <person name="Gandham S."/>
            <person name="Uppada J."/>
            <person name="Sasikala C."/>
            <person name="Venkata Ramana C."/>
        </authorList>
    </citation>
    <scope>NUCLEOTIDE SEQUENCE [LARGE SCALE GENOMIC DNA]</scope>
    <source>
        <strain evidence="2 3">JC619</strain>
    </source>
</reference>
<comment type="caution">
    <text evidence="2">The sequence shown here is derived from an EMBL/GenBank/DDBJ whole genome shotgun (WGS) entry which is preliminary data.</text>
</comment>
<proteinExistence type="predicted"/>
<keyword evidence="1" id="KW-0472">Membrane</keyword>
<dbReference type="Proteomes" id="UP000557204">
    <property type="component" value="Unassembled WGS sequence"/>
</dbReference>
<evidence type="ECO:0000313" key="2">
    <source>
        <dbReference type="EMBL" id="NNU26827.1"/>
    </source>
</evidence>
<keyword evidence="2" id="KW-0223">Dioxygenase</keyword>
<keyword evidence="2" id="KW-0560">Oxidoreductase</keyword>
<evidence type="ECO:0000313" key="3">
    <source>
        <dbReference type="Proteomes" id="UP000557204"/>
    </source>
</evidence>
<dbReference type="EMBL" id="JABFAJ010000009">
    <property type="protein sequence ID" value="NNU26827.1"/>
    <property type="molecule type" value="Genomic_DNA"/>
</dbReference>
<gene>
    <name evidence="2" type="ORF">HLI28_04615</name>
</gene>
<protein>
    <submittedName>
        <fullName evidence="2">Aromatic ring-opening dioxygenase LigA</fullName>
    </submittedName>
</protein>
<organism evidence="2 3">
    <name type="scientific">Isoptericola sediminis</name>
    <dbReference type="NCBI Taxonomy" id="2733572"/>
    <lineage>
        <taxon>Bacteria</taxon>
        <taxon>Bacillati</taxon>
        <taxon>Actinomycetota</taxon>
        <taxon>Actinomycetes</taxon>
        <taxon>Micrococcales</taxon>
        <taxon>Promicromonosporaceae</taxon>
        <taxon>Isoptericola</taxon>
    </lineage>
</organism>